<comment type="caution">
    <text evidence="1">The sequence shown here is derived from an EMBL/GenBank/DDBJ whole genome shotgun (WGS) entry which is preliminary data.</text>
</comment>
<dbReference type="Proteomes" id="UP000886998">
    <property type="component" value="Unassembled WGS sequence"/>
</dbReference>
<dbReference type="AlphaFoldDB" id="A0A8X7C172"/>
<evidence type="ECO:0000313" key="1">
    <source>
        <dbReference type="EMBL" id="GFY51570.1"/>
    </source>
</evidence>
<reference evidence="1" key="1">
    <citation type="submission" date="2020-08" db="EMBL/GenBank/DDBJ databases">
        <title>Multicomponent nature underlies the extraordinary mechanical properties of spider dragline silk.</title>
        <authorList>
            <person name="Kono N."/>
            <person name="Nakamura H."/>
            <person name="Mori M."/>
            <person name="Yoshida Y."/>
            <person name="Ohtoshi R."/>
            <person name="Malay A.D."/>
            <person name="Moran D.A.P."/>
            <person name="Tomita M."/>
            <person name="Numata K."/>
            <person name="Arakawa K."/>
        </authorList>
    </citation>
    <scope>NUCLEOTIDE SEQUENCE</scope>
</reference>
<protein>
    <submittedName>
        <fullName evidence="1">Uncharacterized protein</fullName>
    </submittedName>
</protein>
<dbReference type="OrthoDB" id="10361491at2759"/>
<evidence type="ECO:0000313" key="2">
    <source>
        <dbReference type="Proteomes" id="UP000886998"/>
    </source>
</evidence>
<name>A0A8X7C172_9ARAC</name>
<accession>A0A8X7C172</accession>
<dbReference type="EMBL" id="BMAV01008197">
    <property type="protein sequence ID" value="GFY51570.1"/>
    <property type="molecule type" value="Genomic_DNA"/>
</dbReference>
<proteinExistence type="predicted"/>
<keyword evidence="2" id="KW-1185">Reference proteome</keyword>
<organism evidence="1 2">
    <name type="scientific">Trichonephila inaurata madagascariensis</name>
    <dbReference type="NCBI Taxonomy" id="2747483"/>
    <lineage>
        <taxon>Eukaryota</taxon>
        <taxon>Metazoa</taxon>
        <taxon>Ecdysozoa</taxon>
        <taxon>Arthropoda</taxon>
        <taxon>Chelicerata</taxon>
        <taxon>Arachnida</taxon>
        <taxon>Araneae</taxon>
        <taxon>Araneomorphae</taxon>
        <taxon>Entelegynae</taxon>
        <taxon>Araneoidea</taxon>
        <taxon>Nephilidae</taxon>
        <taxon>Trichonephila</taxon>
        <taxon>Trichonephila inaurata</taxon>
    </lineage>
</organism>
<sequence>MAIGCQSEMIPQYFRRARVDMEEVILFPQGATLYMCEEGECEWQRGRPSLYVSALWSVLGPREQRHQPPVVLLGEQTIPQVRCPDISMWKNPGCSLGQTKRLPVPGVSHDGGCKLAIIIISLEKVPAQEGFADLQRKVQVHQGWSHECDLEFRLFLQGVRIKAFQKSLSSLKYLEFAAFFSKEKAWKIICAET</sequence>
<gene>
    <name evidence="1" type="primary">AVEN_24607_1</name>
    <name evidence="1" type="ORF">TNIN_146931</name>
</gene>